<evidence type="ECO:0000256" key="5">
    <source>
        <dbReference type="RuleBase" id="RU000489"/>
    </source>
</evidence>
<evidence type="ECO:0000256" key="1">
    <source>
        <dbReference type="ARBA" id="ARBA00000822"/>
    </source>
</evidence>
<evidence type="ECO:0000256" key="3">
    <source>
        <dbReference type="ARBA" id="ARBA00022801"/>
    </source>
</evidence>
<dbReference type="Gene3D" id="3.40.5.30">
    <property type="entry name" value="(Trans)glycosidases - domain 2"/>
    <property type="match status" value="1"/>
</dbReference>
<comment type="caution">
    <text evidence="9">The sequence shown here is derived from an EMBL/GenBank/DDBJ whole genome shotgun (WGS) entry which is preliminary data.</text>
</comment>
<dbReference type="SUPFAM" id="SSF51445">
    <property type="entry name" value="(Trans)glycosidases"/>
    <property type="match status" value="1"/>
</dbReference>
<feature type="domain" description="GH18" evidence="8">
    <location>
        <begin position="65"/>
        <end position="377"/>
    </location>
</feature>
<dbReference type="PROSITE" id="PS01095">
    <property type="entry name" value="GH18_1"/>
    <property type="match status" value="1"/>
</dbReference>
<dbReference type="InterPro" id="IPR017853">
    <property type="entry name" value="GH"/>
</dbReference>
<evidence type="ECO:0000259" key="8">
    <source>
        <dbReference type="PROSITE" id="PS51910"/>
    </source>
</evidence>
<dbReference type="InterPro" id="IPR001223">
    <property type="entry name" value="Glyco_hydro18_cat"/>
</dbReference>
<dbReference type="EC" id="3.2.1.14" evidence="2"/>
<dbReference type="SMART" id="SM00636">
    <property type="entry name" value="Glyco_18"/>
    <property type="match status" value="1"/>
</dbReference>
<dbReference type="InterPro" id="IPR011583">
    <property type="entry name" value="Chitinase_II/V-like_cat"/>
</dbReference>
<comment type="catalytic activity">
    <reaction evidence="1">
        <text>Random endo-hydrolysis of N-acetyl-beta-D-glucosaminide (1-&gt;4)-beta-linkages in chitin and chitodextrins.</text>
        <dbReference type="EC" id="3.2.1.14"/>
    </reaction>
</comment>
<protein>
    <recommendedName>
        <fullName evidence="2">chitinase</fullName>
        <ecNumber evidence="2">3.2.1.14</ecNumber>
    </recommendedName>
</protein>
<evidence type="ECO:0000256" key="4">
    <source>
        <dbReference type="ARBA" id="ARBA00023295"/>
    </source>
</evidence>
<dbReference type="PROSITE" id="PS51910">
    <property type="entry name" value="GH18_2"/>
    <property type="match status" value="1"/>
</dbReference>
<sequence length="391" mass="43717">MNKRYLLLAMVIVITFIGGILTGVLYSTTNTQKNDTKSINIENVPKSAIKPEEKPLPEIEKAQSKALIGYVQDFRDPNVIDYAKLTHVIFSFAHPTKEGGLLLNGDPALNNLRAIVSNAKKYHTKVILGVGGWFHIKGGESYPYFKAAISDPVSRTKLVHELSSFVDREKLDGIDIDFEHPHSAEDAANLAAFTMELSNQLHPKNKELSIAVYAGIHAVTLTETGFVKYEPSMFQYVDHVNIMAYDGQWDDGYHAANLSPYPYTEKIVNYWANYFETNRLSKEKLVLGVPFYAQPENPKIKQVSYEAIINTNPANASSDTVKMNGTTYYYNGDATMKKKTKLALDHGFGGMMLWEVGLDAHGPNSLTGTIFDVLKNTSKDQVKYYAIKKNQ</sequence>
<feature type="transmembrane region" description="Helical" evidence="7">
    <location>
        <begin position="5"/>
        <end position="26"/>
    </location>
</feature>
<dbReference type="PANTHER" id="PTHR11177:SF317">
    <property type="entry name" value="CHITINASE 12-RELATED"/>
    <property type="match status" value="1"/>
</dbReference>
<dbReference type="RefSeq" id="WP_248734051.1">
    <property type="nucleotide sequence ID" value="NZ_CALBWS010000003.1"/>
</dbReference>
<keyword evidence="7" id="KW-0812">Transmembrane</keyword>
<evidence type="ECO:0000256" key="7">
    <source>
        <dbReference type="SAM" id="Phobius"/>
    </source>
</evidence>
<keyword evidence="4 5" id="KW-0326">Glycosidase</keyword>
<gene>
    <name evidence="9" type="ORF">BACCIP111895_00863</name>
</gene>
<comment type="similarity">
    <text evidence="6">Belongs to the glycosyl hydrolase 18 family.</text>
</comment>
<evidence type="ECO:0000256" key="2">
    <source>
        <dbReference type="ARBA" id="ARBA00012729"/>
    </source>
</evidence>
<name>A0ABM9ENN3_9BACI</name>
<keyword evidence="10" id="KW-1185">Reference proteome</keyword>
<dbReference type="PANTHER" id="PTHR11177">
    <property type="entry name" value="CHITINASE"/>
    <property type="match status" value="1"/>
</dbReference>
<accession>A0ABM9ENN3</accession>
<dbReference type="Gene3D" id="3.20.20.80">
    <property type="entry name" value="Glycosidases"/>
    <property type="match status" value="1"/>
</dbReference>
<dbReference type="EMBL" id="CALBWS010000003">
    <property type="protein sequence ID" value="CAH2713709.1"/>
    <property type="molecule type" value="Genomic_DNA"/>
</dbReference>
<dbReference type="InterPro" id="IPR001579">
    <property type="entry name" value="Glyco_hydro_18_chit_AS"/>
</dbReference>
<evidence type="ECO:0000313" key="10">
    <source>
        <dbReference type="Proteomes" id="UP000838308"/>
    </source>
</evidence>
<evidence type="ECO:0000313" key="9">
    <source>
        <dbReference type="EMBL" id="CAH2713709.1"/>
    </source>
</evidence>
<dbReference type="Pfam" id="PF00704">
    <property type="entry name" value="Glyco_hydro_18"/>
    <property type="match status" value="1"/>
</dbReference>
<reference evidence="9" key="1">
    <citation type="submission" date="2022-04" db="EMBL/GenBank/DDBJ databases">
        <authorList>
            <person name="Criscuolo A."/>
        </authorList>
    </citation>
    <scope>NUCLEOTIDE SEQUENCE</scope>
    <source>
        <strain evidence="9">CIP111895</strain>
    </source>
</reference>
<keyword evidence="3 5" id="KW-0378">Hydrolase</keyword>
<keyword evidence="7" id="KW-1133">Transmembrane helix</keyword>
<keyword evidence="7" id="KW-0472">Membrane</keyword>
<proteinExistence type="inferred from homology"/>
<dbReference type="Proteomes" id="UP000838308">
    <property type="component" value="Unassembled WGS sequence"/>
</dbReference>
<evidence type="ECO:0000256" key="6">
    <source>
        <dbReference type="RuleBase" id="RU004453"/>
    </source>
</evidence>
<organism evidence="9 10">
    <name type="scientific">Neobacillus rhizosphaerae</name>
    <dbReference type="NCBI Taxonomy" id="2880965"/>
    <lineage>
        <taxon>Bacteria</taxon>
        <taxon>Bacillati</taxon>
        <taxon>Bacillota</taxon>
        <taxon>Bacilli</taxon>
        <taxon>Bacillales</taxon>
        <taxon>Bacillaceae</taxon>
        <taxon>Neobacillus</taxon>
    </lineage>
</organism>
<dbReference type="InterPro" id="IPR050314">
    <property type="entry name" value="Glycosyl_Hydrlase_18"/>
</dbReference>